<name>A0ABP9HQP8_9ACTN</name>
<dbReference type="InterPro" id="IPR003431">
    <property type="entry name" value="B-propeller_Phytase"/>
</dbReference>
<dbReference type="InterPro" id="IPR011042">
    <property type="entry name" value="6-blade_b-propeller_TolB-like"/>
</dbReference>
<protein>
    <submittedName>
        <fullName evidence="4">Phytase</fullName>
    </submittedName>
</protein>
<organism evidence="4 5">
    <name type="scientific">Streptomyces hyderabadensis</name>
    <dbReference type="NCBI Taxonomy" id="598549"/>
    <lineage>
        <taxon>Bacteria</taxon>
        <taxon>Bacillati</taxon>
        <taxon>Actinomycetota</taxon>
        <taxon>Actinomycetes</taxon>
        <taxon>Kitasatosporales</taxon>
        <taxon>Streptomycetaceae</taxon>
        <taxon>Streptomyces</taxon>
    </lineage>
</organism>
<proteinExistence type="predicted"/>
<dbReference type="InterPro" id="IPR006311">
    <property type="entry name" value="TAT_signal"/>
</dbReference>
<accession>A0ABP9HQP8</accession>
<evidence type="ECO:0000256" key="1">
    <source>
        <dbReference type="SAM" id="MobiDB-lite"/>
    </source>
</evidence>
<sequence length="436" mass="45780">MHAFTRRRSSAVAATATLVLTAAVAAVPSAQASALAAPPEVLPRAETAALFDDDEGGNANADDPAIWRNPADPDASLVIATAKEGGLRVYDLDARQVQSVPAPAAPGADDAPGRFNNVDLVHGTPLGSGTTDLAVVSDRGSDKLRIYRVDGDRPGAPLTDVTDPSAPWIFSGSQEEVNEERTAYGLATYTDSATGRSYALVSQNATTRIALLELTAERDGKVSYRKVRTLALPAAFTMPDGTRWSPCAEPGEGPQVEGMVVDPETGTLFAGQEDVGIWRMPAGLKGAPVLQDKVREYGVPATYDEASDECAAGEDPGFGGERVSADVEGLTLLKQDDGDGYLLASSQGDDTFVAYDRERSDDHEYEGGFRVGAASESLDGSEECDGADVLAEPLGSRYPNGLLVVQDGHMAPEDGDREATGFKFVDLADVLEALDD</sequence>
<dbReference type="Proteomes" id="UP001500610">
    <property type="component" value="Unassembled WGS sequence"/>
</dbReference>
<dbReference type="PROSITE" id="PS51318">
    <property type="entry name" value="TAT"/>
    <property type="match status" value="1"/>
</dbReference>
<dbReference type="Gene3D" id="2.120.10.30">
    <property type="entry name" value="TolB, C-terminal domain"/>
    <property type="match status" value="1"/>
</dbReference>
<dbReference type="EMBL" id="BAABIV010000003">
    <property type="protein sequence ID" value="GAA4975708.1"/>
    <property type="molecule type" value="Genomic_DNA"/>
</dbReference>
<keyword evidence="2" id="KW-0732">Signal</keyword>
<dbReference type="Pfam" id="PF02333">
    <property type="entry name" value="Phytase"/>
    <property type="match status" value="2"/>
</dbReference>
<reference evidence="5" key="1">
    <citation type="journal article" date="2019" name="Int. J. Syst. Evol. Microbiol.">
        <title>The Global Catalogue of Microorganisms (GCM) 10K type strain sequencing project: providing services to taxonomists for standard genome sequencing and annotation.</title>
        <authorList>
            <consortium name="The Broad Institute Genomics Platform"/>
            <consortium name="The Broad Institute Genome Sequencing Center for Infectious Disease"/>
            <person name="Wu L."/>
            <person name="Ma J."/>
        </authorList>
    </citation>
    <scope>NUCLEOTIDE SEQUENCE [LARGE SCALE GENOMIC DNA]</scope>
    <source>
        <strain evidence="5">JCM 17657</strain>
    </source>
</reference>
<feature type="signal peptide" evidence="2">
    <location>
        <begin position="1"/>
        <end position="25"/>
    </location>
</feature>
<gene>
    <name evidence="4" type="ORF">GCM10023257_10670</name>
</gene>
<dbReference type="SUPFAM" id="SSF50956">
    <property type="entry name" value="Thermostable phytase (3-phytase)"/>
    <property type="match status" value="1"/>
</dbReference>
<dbReference type="PROSITE" id="PS51662">
    <property type="entry name" value="BP_PHYTASE"/>
    <property type="match status" value="1"/>
</dbReference>
<dbReference type="RefSeq" id="WP_226026245.1">
    <property type="nucleotide sequence ID" value="NZ_BAABIV010000003.1"/>
</dbReference>
<feature type="chain" id="PRO_5046065937" evidence="2">
    <location>
        <begin position="26"/>
        <end position="436"/>
    </location>
</feature>
<feature type="region of interest" description="Disordered" evidence="1">
    <location>
        <begin position="51"/>
        <end position="71"/>
    </location>
</feature>
<evidence type="ECO:0000256" key="2">
    <source>
        <dbReference type="SAM" id="SignalP"/>
    </source>
</evidence>
<evidence type="ECO:0000313" key="4">
    <source>
        <dbReference type="EMBL" id="GAA4975708.1"/>
    </source>
</evidence>
<keyword evidence="5" id="KW-1185">Reference proteome</keyword>
<feature type="domain" description="BPP" evidence="3">
    <location>
        <begin position="31"/>
        <end position="434"/>
    </location>
</feature>
<evidence type="ECO:0000313" key="5">
    <source>
        <dbReference type="Proteomes" id="UP001500610"/>
    </source>
</evidence>
<comment type="caution">
    <text evidence="4">The sequence shown here is derived from an EMBL/GenBank/DDBJ whole genome shotgun (WGS) entry which is preliminary data.</text>
</comment>
<evidence type="ECO:0000259" key="3">
    <source>
        <dbReference type="PROSITE" id="PS51662"/>
    </source>
</evidence>